<dbReference type="AlphaFoldDB" id="A0AA95NF49"/>
<sequence length="112" mass="12882">MLNRLPKDPGNLAQLMADLGHPSCARIAKALGVSVRTVERWKRGKTPRVALLSLWWLSREGHSVWDCEMSNRTRLAIQTNEALWRELRRSRGREHLGAEFKARPASNERHFA</sequence>
<reference evidence="1" key="1">
    <citation type="submission" date="2023-01" db="EMBL/GenBank/DDBJ databases">
        <title>Whole genome sequence of Paucibacter sp. S2-9 isolated from pond sediment.</title>
        <authorList>
            <person name="Jung J.Y."/>
        </authorList>
    </citation>
    <scope>NUCLEOTIDE SEQUENCE</scope>
    <source>
        <strain evidence="1">S2-9</strain>
    </source>
</reference>
<dbReference type="Proteomes" id="UP001177769">
    <property type="component" value="Chromosome"/>
</dbReference>
<dbReference type="RefSeq" id="WP_285232208.1">
    <property type="nucleotide sequence ID" value="NZ_CP116346.1"/>
</dbReference>
<organism evidence="1 2">
    <name type="scientific">Paucibacter sediminis</name>
    <dbReference type="NCBI Taxonomy" id="3019553"/>
    <lineage>
        <taxon>Bacteria</taxon>
        <taxon>Pseudomonadati</taxon>
        <taxon>Pseudomonadota</taxon>
        <taxon>Betaproteobacteria</taxon>
        <taxon>Burkholderiales</taxon>
        <taxon>Sphaerotilaceae</taxon>
        <taxon>Roseateles</taxon>
    </lineage>
</organism>
<dbReference type="KEGG" id="pais:PFX98_19820"/>
<accession>A0AA95NF49</accession>
<evidence type="ECO:0000313" key="2">
    <source>
        <dbReference type="Proteomes" id="UP001177769"/>
    </source>
</evidence>
<dbReference type="EMBL" id="CP116346">
    <property type="protein sequence ID" value="WIT11129.1"/>
    <property type="molecule type" value="Genomic_DNA"/>
</dbReference>
<name>A0AA95NF49_9BURK</name>
<gene>
    <name evidence="1" type="ORF">PFX98_19820</name>
</gene>
<evidence type="ECO:0000313" key="1">
    <source>
        <dbReference type="EMBL" id="WIT11129.1"/>
    </source>
</evidence>
<keyword evidence="2" id="KW-1185">Reference proteome</keyword>
<proteinExistence type="predicted"/>
<protein>
    <submittedName>
        <fullName evidence="1">Uncharacterized protein</fullName>
    </submittedName>
</protein>